<protein>
    <submittedName>
        <fullName evidence="1">Uncharacterized protein</fullName>
    </submittedName>
</protein>
<evidence type="ECO:0000313" key="1">
    <source>
        <dbReference type="EMBL" id="KAJ3005527.1"/>
    </source>
</evidence>
<reference evidence="1" key="1">
    <citation type="submission" date="2022-08" db="EMBL/GenBank/DDBJ databases">
        <title>Genome Sequence of Pycnoporus sanguineus.</title>
        <authorList>
            <person name="Buettner E."/>
        </authorList>
    </citation>
    <scope>NUCLEOTIDE SEQUENCE</scope>
    <source>
        <strain evidence="1">CG-C14</strain>
    </source>
</reference>
<keyword evidence="2" id="KW-1185">Reference proteome</keyword>
<evidence type="ECO:0000313" key="2">
    <source>
        <dbReference type="Proteomes" id="UP001144978"/>
    </source>
</evidence>
<comment type="caution">
    <text evidence="1">The sequence shown here is derived from an EMBL/GenBank/DDBJ whole genome shotgun (WGS) entry which is preliminary data.</text>
</comment>
<organism evidence="1 2">
    <name type="scientific">Trametes sanguinea</name>
    <dbReference type="NCBI Taxonomy" id="158606"/>
    <lineage>
        <taxon>Eukaryota</taxon>
        <taxon>Fungi</taxon>
        <taxon>Dikarya</taxon>
        <taxon>Basidiomycota</taxon>
        <taxon>Agaricomycotina</taxon>
        <taxon>Agaricomycetes</taxon>
        <taxon>Polyporales</taxon>
        <taxon>Polyporaceae</taxon>
        <taxon>Trametes</taxon>
    </lineage>
</organism>
<proteinExistence type="predicted"/>
<sequence length="422" mass="46653">MSDARDAGEHLSLDSHRAQYFEKQSKAQATRIIDLEAKIAYLETKVEHLEGCLERERALQHSEMAARQHVSGARHEQQDTLSASSDFAPARFSGHEVPSAPSQRSLKHAPSSEPPLFENLLSPAETSETGNLKKKAKLEKNVSLWSSFRTLAEVASHDCFPPAAHESSRAQTTQGTHPHGSGSVGFSKSSTIETPNDAAITSRFSNIESLPIPHLPRHIRDFKVTRNDLTNDPWRVPPTQICQQSATGRNCMFVGLSVAPYAPRQPGKPGLLFTIGKVPDWDVDSLQTTFASVSSVTLENGKMPKSKHVYLGEYHVTRASPLSPAEFSVLAPKVKDQMVSYVMNFNEFASIRWRVVPAFCKSKGSRKLENTEVREAREMVMRAYEEGTEASATMSLSGDNGMRLTSNRLSENICVEHEVRGV</sequence>
<dbReference type="EMBL" id="JANSHE010000970">
    <property type="protein sequence ID" value="KAJ3005527.1"/>
    <property type="molecule type" value="Genomic_DNA"/>
</dbReference>
<dbReference type="Proteomes" id="UP001144978">
    <property type="component" value="Unassembled WGS sequence"/>
</dbReference>
<gene>
    <name evidence="1" type="ORF">NUW54_g4302</name>
</gene>
<accession>A0ACC1Q067</accession>
<name>A0ACC1Q067_9APHY</name>